<sequence length="25" mass="3059">IYNATFSFINNKKLKGFRFFLVNIY</sequence>
<proteinExistence type="predicted"/>
<accession>A0A9Q8STH0</accession>
<reference evidence="1" key="1">
    <citation type="journal article" date="2021" name="Mol. Plant Microbe Interact.">
        <title>Complete Genome Sequence of the Plant-Pathogenic Fungus Colletotrichum lupini.</title>
        <authorList>
            <person name="Baroncelli R."/>
            <person name="Pensec F."/>
            <person name="Da Lio D."/>
            <person name="Boufleur T."/>
            <person name="Vicente I."/>
            <person name="Sarrocco S."/>
            <person name="Picot A."/>
            <person name="Baraldi E."/>
            <person name="Sukno S."/>
            <person name="Thon M."/>
            <person name="Le Floch G."/>
        </authorList>
    </citation>
    <scope>NUCLEOTIDE SEQUENCE</scope>
    <source>
        <strain evidence="1">IMI 504893</strain>
    </source>
</reference>
<name>A0A9Q8STH0_9PEZI</name>
<protein>
    <submittedName>
        <fullName evidence="1">Uncharacterized protein</fullName>
    </submittedName>
</protein>
<dbReference type="Proteomes" id="UP000830671">
    <property type="component" value="Chromosome 4"/>
</dbReference>
<organism evidence="1 2">
    <name type="scientific">Colletotrichum lupini</name>
    <dbReference type="NCBI Taxonomy" id="145971"/>
    <lineage>
        <taxon>Eukaryota</taxon>
        <taxon>Fungi</taxon>
        <taxon>Dikarya</taxon>
        <taxon>Ascomycota</taxon>
        <taxon>Pezizomycotina</taxon>
        <taxon>Sordariomycetes</taxon>
        <taxon>Hypocreomycetidae</taxon>
        <taxon>Glomerellales</taxon>
        <taxon>Glomerellaceae</taxon>
        <taxon>Colletotrichum</taxon>
        <taxon>Colletotrichum acutatum species complex</taxon>
    </lineage>
</organism>
<keyword evidence="2" id="KW-1185">Reference proteome</keyword>
<evidence type="ECO:0000313" key="1">
    <source>
        <dbReference type="EMBL" id="UQC83158.1"/>
    </source>
</evidence>
<feature type="non-terminal residue" evidence="1">
    <location>
        <position position="1"/>
    </location>
</feature>
<dbReference type="AlphaFoldDB" id="A0A9Q8STH0"/>
<gene>
    <name evidence="1" type="ORF">CLUP02_08652</name>
</gene>
<evidence type="ECO:0000313" key="2">
    <source>
        <dbReference type="Proteomes" id="UP000830671"/>
    </source>
</evidence>
<dbReference type="EMBL" id="CP019476">
    <property type="protein sequence ID" value="UQC83158.1"/>
    <property type="molecule type" value="Genomic_DNA"/>
</dbReference>